<feature type="domain" description="Transposase IS116/IS110/IS902 C-terminal" evidence="3">
    <location>
        <begin position="273"/>
        <end position="357"/>
    </location>
</feature>
<dbReference type="PANTHER" id="PTHR33055">
    <property type="entry name" value="TRANSPOSASE FOR INSERTION SEQUENCE ELEMENT IS1111A"/>
    <property type="match status" value="1"/>
</dbReference>
<evidence type="ECO:0000313" key="4">
    <source>
        <dbReference type="EMBL" id="PKU88290.1"/>
    </source>
</evidence>
<feature type="domain" description="Transposase IS110-like N-terminal" evidence="2">
    <location>
        <begin position="10"/>
        <end position="164"/>
    </location>
</feature>
<reference evidence="4 5" key="1">
    <citation type="submission" date="2017-10" db="EMBL/GenBank/DDBJ databases">
        <title>Bifidobacterium genomics.</title>
        <authorList>
            <person name="Lugli G.A."/>
            <person name="Milani C."/>
            <person name="Mancabelli L."/>
        </authorList>
    </citation>
    <scope>NUCLEOTIDE SEQUENCE [LARGE SCALE GENOMIC DNA]</scope>
    <source>
        <strain evidence="4 5">1542B</strain>
    </source>
</reference>
<dbReference type="EMBL" id="PCGY01000030">
    <property type="protein sequence ID" value="PKU88290.1"/>
    <property type="molecule type" value="Genomic_DNA"/>
</dbReference>
<evidence type="ECO:0000313" key="5">
    <source>
        <dbReference type="Proteomes" id="UP000233727"/>
    </source>
</evidence>
<dbReference type="GO" id="GO:0004803">
    <property type="term" value="F:transposase activity"/>
    <property type="evidence" value="ECO:0007669"/>
    <property type="project" value="InterPro"/>
</dbReference>
<feature type="region of interest" description="Disordered" evidence="1">
    <location>
        <begin position="388"/>
        <end position="450"/>
    </location>
</feature>
<dbReference type="InterPro" id="IPR047650">
    <property type="entry name" value="Transpos_IS110"/>
</dbReference>
<organism evidence="4 5">
    <name type="scientific">Bifidobacterium thermophilum</name>
    <dbReference type="NCBI Taxonomy" id="33905"/>
    <lineage>
        <taxon>Bacteria</taxon>
        <taxon>Bacillati</taxon>
        <taxon>Actinomycetota</taxon>
        <taxon>Actinomycetes</taxon>
        <taxon>Bifidobacteriales</taxon>
        <taxon>Bifidobacteriaceae</taxon>
        <taxon>Bifidobacterium</taxon>
    </lineage>
</organism>
<dbReference type="PANTHER" id="PTHR33055:SF3">
    <property type="entry name" value="PUTATIVE TRANSPOSASE FOR IS117-RELATED"/>
    <property type="match status" value="1"/>
</dbReference>
<name>A0A2N3QE36_9BIFI</name>
<dbReference type="Proteomes" id="UP000233727">
    <property type="component" value="Unassembled WGS sequence"/>
</dbReference>
<dbReference type="GO" id="GO:0003677">
    <property type="term" value="F:DNA binding"/>
    <property type="evidence" value="ECO:0007669"/>
    <property type="project" value="InterPro"/>
</dbReference>
<comment type="caution">
    <text evidence="4">The sequence shown here is derived from an EMBL/GenBank/DDBJ whole genome shotgun (WGS) entry which is preliminary data.</text>
</comment>
<dbReference type="Pfam" id="PF02371">
    <property type="entry name" value="Transposase_20"/>
    <property type="match status" value="1"/>
</dbReference>
<accession>A0A2N3QE36</accession>
<dbReference type="NCBIfam" id="NF033542">
    <property type="entry name" value="transpos_IS110"/>
    <property type="match status" value="1"/>
</dbReference>
<proteinExistence type="predicted"/>
<dbReference type="AlphaFoldDB" id="A0A2N3QE36"/>
<dbReference type="GO" id="GO:0006313">
    <property type="term" value="P:DNA transposition"/>
    <property type="evidence" value="ECO:0007669"/>
    <property type="project" value="InterPro"/>
</dbReference>
<evidence type="ECO:0000256" key="1">
    <source>
        <dbReference type="SAM" id="MobiDB-lite"/>
    </source>
</evidence>
<dbReference type="InterPro" id="IPR003346">
    <property type="entry name" value="Transposase_20"/>
</dbReference>
<evidence type="ECO:0000259" key="2">
    <source>
        <dbReference type="Pfam" id="PF01548"/>
    </source>
</evidence>
<evidence type="ECO:0000259" key="3">
    <source>
        <dbReference type="Pfam" id="PF02371"/>
    </source>
</evidence>
<protein>
    <submittedName>
        <fullName evidence="4">Transposase</fullName>
    </submittedName>
</protein>
<gene>
    <name evidence="4" type="ORF">CQR47_1818</name>
</gene>
<dbReference type="Pfam" id="PF01548">
    <property type="entry name" value="DEDD_Tnp_IS110"/>
    <property type="match status" value="1"/>
</dbReference>
<dbReference type="InterPro" id="IPR002525">
    <property type="entry name" value="Transp_IS110-like_N"/>
</dbReference>
<sequence>MQTGDIDVWLGLDVGKSSHHACALDHDGNTILDTPVDQDEKQLRRTIAKLQRRGTVLVIVDQPNTIGSLPLTVARDMGARTAYLPGGAMRKAAQLLPGGSKTDRRDARVIASTALRMPETLRDCEPDDETMAALRLLSGWDEDTAHELTRTVNRLRGLLLHLHPALERALAGDRIKSDTALGLLEHYKGPDGLRRAGAARIREYARRHGLKGTAITDAVADAIAEQTVTVPGTRAAESLIPQLASDIRRLRDRRTDISRQVEELLADAPLLTVLTSMPGIAARTASQILLAIGGDISRFKDAAHLAAYAGIAPVTRQSGTSIHGERPARGGNKRLKNALFQTAFVAIRLDPESRAYYDRKRAEGKRHNAAVMCLHADDATSSTACCATARSTNPAAPTPPPQRHHHEPKQPPHTPPDHDKTRHTPASNALDKLHRDTPHRPTGYAEGSSA</sequence>